<feature type="transmembrane region" description="Helical" evidence="8">
    <location>
        <begin position="12"/>
        <end position="34"/>
    </location>
</feature>
<evidence type="ECO:0000256" key="2">
    <source>
        <dbReference type="ARBA" id="ARBA00007400"/>
    </source>
</evidence>
<protein>
    <submittedName>
        <fullName evidence="10">Surface polysaccharide O-acyltransferase-like enzyme</fullName>
    </submittedName>
</protein>
<dbReference type="Pfam" id="PF01757">
    <property type="entry name" value="Acyl_transf_3"/>
    <property type="match status" value="1"/>
</dbReference>
<dbReference type="Proteomes" id="UP000295818">
    <property type="component" value="Unassembled WGS sequence"/>
</dbReference>
<dbReference type="PANTHER" id="PTHR40074">
    <property type="entry name" value="O-ACETYLTRANSFERASE WECH"/>
    <property type="match status" value="1"/>
</dbReference>
<feature type="transmembrane region" description="Helical" evidence="8">
    <location>
        <begin position="256"/>
        <end position="277"/>
    </location>
</feature>
<feature type="transmembrane region" description="Helical" evidence="8">
    <location>
        <begin position="148"/>
        <end position="168"/>
    </location>
</feature>
<keyword evidence="3" id="KW-1003">Cell membrane</keyword>
<feature type="transmembrane region" description="Helical" evidence="8">
    <location>
        <begin position="40"/>
        <end position="61"/>
    </location>
</feature>
<feature type="transmembrane region" description="Helical" evidence="8">
    <location>
        <begin position="217"/>
        <end position="236"/>
    </location>
</feature>
<evidence type="ECO:0000313" key="10">
    <source>
        <dbReference type="EMBL" id="TCO13245.1"/>
    </source>
</evidence>
<feature type="transmembrane region" description="Helical" evidence="8">
    <location>
        <begin position="77"/>
        <end position="97"/>
    </location>
</feature>
<evidence type="ECO:0000256" key="4">
    <source>
        <dbReference type="ARBA" id="ARBA00022692"/>
    </source>
</evidence>
<feature type="transmembrane region" description="Helical" evidence="8">
    <location>
        <begin position="289"/>
        <end position="309"/>
    </location>
</feature>
<feature type="transmembrane region" description="Helical" evidence="8">
    <location>
        <begin position="188"/>
        <end position="208"/>
    </location>
</feature>
<evidence type="ECO:0000256" key="6">
    <source>
        <dbReference type="ARBA" id="ARBA00023136"/>
    </source>
</evidence>
<evidence type="ECO:0000256" key="8">
    <source>
        <dbReference type="SAM" id="Phobius"/>
    </source>
</evidence>
<comment type="similarity">
    <text evidence="2">Belongs to the acyltransferase 3 family.</text>
</comment>
<evidence type="ECO:0000256" key="5">
    <source>
        <dbReference type="ARBA" id="ARBA00022989"/>
    </source>
</evidence>
<accession>A0ABY2BA28</accession>
<keyword evidence="11" id="KW-1185">Reference proteome</keyword>
<dbReference type="EMBL" id="SLWM01000023">
    <property type="protein sequence ID" value="TCO13245.1"/>
    <property type="molecule type" value="Genomic_DNA"/>
</dbReference>
<proteinExistence type="inferred from homology"/>
<organism evidence="10 11">
    <name type="scientific">Kribbella orskensis</name>
    <dbReference type="NCBI Taxonomy" id="2512216"/>
    <lineage>
        <taxon>Bacteria</taxon>
        <taxon>Bacillati</taxon>
        <taxon>Actinomycetota</taxon>
        <taxon>Actinomycetes</taxon>
        <taxon>Propionibacteriales</taxon>
        <taxon>Kribbellaceae</taxon>
        <taxon>Kribbella</taxon>
    </lineage>
</organism>
<comment type="subcellular location">
    <subcellularLocation>
        <location evidence="1">Cell membrane</location>
        <topology evidence="1">Multi-pass membrane protein</topology>
    </subcellularLocation>
</comment>
<evidence type="ECO:0000256" key="1">
    <source>
        <dbReference type="ARBA" id="ARBA00004651"/>
    </source>
</evidence>
<gene>
    <name evidence="10" type="ORF">EV644_12377</name>
</gene>
<comment type="caution">
    <text evidence="10">The sequence shown here is derived from an EMBL/GenBank/DDBJ whole genome shotgun (WGS) entry which is preliminary data.</text>
</comment>
<keyword evidence="6 8" id="KW-0472">Membrane</keyword>
<keyword evidence="5 8" id="KW-1133">Transmembrane helix</keyword>
<evidence type="ECO:0000256" key="3">
    <source>
        <dbReference type="ARBA" id="ARBA00022475"/>
    </source>
</evidence>
<feature type="transmembrane region" description="Helical" evidence="8">
    <location>
        <begin position="117"/>
        <end position="141"/>
    </location>
</feature>
<evidence type="ECO:0000256" key="7">
    <source>
        <dbReference type="SAM" id="MobiDB-lite"/>
    </source>
</evidence>
<feature type="region of interest" description="Disordered" evidence="7">
    <location>
        <begin position="344"/>
        <end position="376"/>
    </location>
</feature>
<feature type="domain" description="Acyltransferase 3" evidence="9">
    <location>
        <begin position="8"/>
        <end position="333"/>
    </location>
</feature>
<feature type="transmembrane region" description="Helical" evidence="8">
    <location>
        <begin position="315"/>
        <end position="334"/>
    </location>
</feature>
<sequence length="376" mass="40877">MRWRGRVPEIDLVRVVTFGAVVGVHAVSLSFTSLDVGGNAALMLLHYTRSAFFVFMAILLVRSAERSGRTGKLRRRLTLVGAPYLVWSVIYLLVSWATGGRDRPWDGAGLALLTGTAWYHLYFLLVTMQFYVLLPVFLWLLRRTRRHPWALLGAGLAVAVVFTGWLHYGSWAPGPLATYRAYEGQLLPTYVFLFVAGGVAALHLDAVLEWLTEHRRAVLAGTLAGAVAMEVLYFVLVATGTRADTAADPVQPVMQIWAVVLVAGLGAAATRWTAAGAPHVRWVDRASDLSFGVYLVHPLLLLGLFDLPWASTPPAAVSAVVATVLALGASLLIAEIARRTPASLPLTGRPRRRPQQAQVRGRPPTGRARPPLEGVT</sequence>
<reference evidence="10 11" key="1">
    <citation type="journal article" date="2015" name="Stand. Genomic Sci.">
        <title>Genomic Encyclopedia of Bacterial and Archaeal Type Strains, Phase III: the genomes of soil and plant-associated and newly described type strains.</title>
        <authorList>
            <person name="Whitman W.B."/>
            <person name="Woyke T."/>
            <person name="Klenk H.P."/>
            <person name="Zhou Y."/>
            <person name="Lilburn T.G."/>
            <person name="Beck B.J."/>
            <person name="De Vos P."/>
            <person name="Vandamme P."/>
            <person name="Eisen J.A."/>
            <person name="Garrity G."/>
            <person name="Hugenholtz P."/>
            <person name="Kyrpides N.C."/>
        </authorList>
    </citation>
    <scope>NUCLEOTIDE SEQUENCE [LARGE SCALE GENOMIC DNA]</scope>
    <source>
        <strain evidence="10 11">VKM Ac-2538</strain>
    </source>
</reference>
<name>A0ABY2BA28_9ACTN</name>
<keyword evidence="4 8" id="KW-0812">Transmembrane</keyword>
<evidence type="ECO:0000259" key="9">
    <source>
        <dbReference type="Pfam" id="PF01757"/>
    </source>
</evidence>
<feature type="compositionally biased region" description="Low complexity" evidence="7">
    <location>
        <begin position="355"/>
        <end position="376"/>
    </location>
</feature>
<dbReference type="PANTHER" id="PTHR40074:SF2">
    <property type="entry name" value="O-ACETYLTRANSFERASE WECH"/>
    <property type="match status" value="1"/>
</dbReference>
<dbReference type="InterPro" id="IPR002656">
    <property type="entry name" value="Acyl_transf_3_dom"/>
</dbReference>
<evidence type="ECO:0000313" key="11">
    <source>
        <dbReference type="Proteomes" id="UP000295818"/>
    </source>
</evidence>